<evidence type="ECO:0000313" key="2">
    <source>
        <dbReference type="EMBL" id="BDZ46629.1"/>
    </source>
</evidence>
<evidence type="ECO:0000259" key="1">
    <source>
        <dbReference type="Pfam" id="PF09348"/>
    </source>
</evidence>
<dbReference type="Proteomes" id="UP001321498">
    <property type="component" value="Chromosome"/>
</dbReference>
<dbReference type="RefSeq" id="WP_286276661.1">
    <property type="nucleotide sequence ID" value="NZ_AP027731.1"/>
</dbReference>
<keyword evidence="3" id="KW-1185">Reference proteome</keyword>
<feature type="domain" description="DUF1990" evidence="1">
    <location>
        <begin position="18"/>
        <end position="81"/>
    </location>
</feature>
<reference evidence="3" key="1">
    <citation type="journal article" date="2019" name="Int. J. Syst. Evol. Microbiol.">
        <title>The Global Catalogue of Microorganisms (GCM) 10K type strain sequencing project: providing services to taxonomists for standard genome sequencing and annotation.</title>
        <authorList>
            <consortium name="The Broad Institute Genomics Platform"/>
            <consortium name="The Broad Institute Genome Sequencing Center for Infectious Disease"/>
            <person name="Wu L."/>
            <person name="Ma J."/>
        </authorList>
    </citation>
    <scope>NUCLEOTIDE SEQUENCE [LARGE SCALE GENOMIC DNA]</scope>
    <source>
        <strain evidence="3">NBRC 108725</strain>
    </source>
</reference>
<dbReference type="PANTHER" id="PTHR34202">
    <property type="entry name" value="UPF0548 PROTEIN"/>
    <property type="match status" value="1"/>
</dbReference>
<evidence type="ECO:0000313" key="3">
    <source>
        <dbReference type="Proteomes" id="UP001321498"/>
    </source>
</evidence>
<dbReference type="PANTHER" id="PTHR34202:SF1">
    <property type="entry name" value="UPF0548 PROTEIN"/>
    <property type="match status" value="1"/>
</dbReference>
<proteinExistence type="predicted"/>
<accession>A0ABM8GEA4</accession>
<organism evidence="2 3">
    <name type="scientific">Naasia aerilata</name>
    <dbReference type="NCBI Taxonomy" id="1162966"/>
    <lineage>
        <taxon>Bacteria</taxon>
        <taxon>Bacillati</taxon>
        <taxon>Actinomycetota</taxon>
        <taxon>Actinomycetes</taxon>
        <taxon>Micrococcales</taxon>
        <taxon>Microbacteriaceae</taxon>
        <taxon>Naasia</taxon>
    </lineage>
</organism>
<dbReference type="InterPro" id="IPR018960">
    <property type="entry name" value="DUF1990"/>
</dbReference>
<dbReference type="Pfam" id="PF09348">
    <property type="entry name" value="DUF1990"/>
    <property type="match status" value="2"/>
</dbReference>
<feature type="domain" description="DUF1990" evidence="1">
    <location>
        <begin position="113"/>
        <end position="211"/>
    </location>
</feature>
<gene>
    <name evidence="2" type="ORF">GCM10025866_25380</name>
</gene>
<protein>
    <submittedName>
        <fullName evidence="2">DUF1990 domain-containing protein</fullName>
    </submittedName>
</protein>
<dbReference type="EMBL" id="AP027731">
    <property type="protein sequence ID" value="BDZ46629.1"/>
    <property type="molecule type" value="Genomic_DNA"/>
</dbReference>
<name>A0ABM8GEA4_9MICO</name>
<sequence>MSGPKRRSTATGGDDSLNYAAVGATQSPDVVLYPPTGFRPFQSSRRLGSGQERFDIASRALMTWGIHRNSGIPVTDIARDPNAVYTGIEYDELGRPLAPAEPQEELFSPDGTPYVSAGTTALMHFAIGPFKVEAPVKVVYVLDEPGKVGFAYGSRHGHPARAEQLQFVEMEEDGSVWLTIRSISAPTGPRRGPTVALLRAAQRHYAKRFLTSLHPTRSAGASGSAAS</sequence>